<reference evidence="5 6" key="1">
    <citation type="journal article" date="2018" name="Front. Microbiol.">
        <title>Genomic and genetic insights into a cosmopolitan fungus, Paecilomyces variotii (Eurotiales).</title>
        <authorList>
            <person name="Urquhart A.S."/>
            <person name="Mondo S.J."/>
            <person name="Makela M.R."/>
            <person name="Hane J.K."/>
            <person name="Wiebenga A."/>
            <person name="He G."/>
            <person name="Mihaltcheva S."/>
            <person name="Pangilinan J."/>
            <person name="Lipzen A."/>
            <person name="Barry K."/>
            <person name="de Vries R.P."/>
            <person name="Grigoriev I.V."/>
            <person name="Idnurm A."/>
        </authorList>
    </citation>
    <scope>NUCLEOTIDE SEQUENCE [LARGE SCALE GENOMIC DNA]</scope>
    <source>
        <strain evidence="5 6">CBS 101075</strain>
    </source>
</reference>
<dbReference type="CDD" id="cd03444">
    <property type="entry name" value="Thioesterase_II_repeat1"/>
    <property type="match status" value="1"/>
</dbReference>
<dbReference type="Gene3D" id="2.40.160.210">
    <property type="entry name" value="Acyl-CoA thioesterase, double hotdog domain"/>
    <property type="match status" value="1"/>
</dbReference>
<evidence type="ECO:0000259" key="4">
    <source>
        <dbReference type="Pfam" id="PF20789"/>
    </source>
</evidence>
<proteinExistence type="inferred from homology"/>
<feature type="domain" description="Acyl-CoA thioesterase-like C-terminal" evidence="4">
    <location>
        <begin position="257"/>
        <end position="357"/>
    </location>
</feature>
<dbReference type="InterPro" id="IPR049450">
    <property type="entry name" value="ACOT8-like_C"/>
</dbReference>
<dbReference type="GO" id="GO:0006637">
    <property type="term" value="P:acyl-CoA metabolic process"/>
    <property type="evidence" value="ECO:0007669"/>
    <property type="project" value="InterPro"/>
</dbReference>
<name>A0A443HP93_BYSSP</name>
<dbReference type="CDD" id="cd03445">
    <property type="entry name" value="Thioesterase_II_repeat2"/>
    <property type="match status" value="1"/>
</dbReference>
<dbReference type="GO" id="GO:0005782">
    <property type="term" value="C:peroxisomal matrix"/>
    <property type="evidence" value="ECO:0007669"/>
    <property type="project" value="UniProtKB-SubCell"/>
</dbReference>
<dbReference type="Pfam" id="PF20789">
    <property type="entry name" value="4HBT_3C"/>
    <property type="match status" value="1"/>
</dbReference>
<dbReference type="VEuPathDB" id="FungiDB:C8Q69DRAFT_474121"/>
<dbReference type="GO" id="GO:0009062">
    <property type="term" value="P:fatty acid catabolic process"/>
    <property type="evidence" value="ECO:0007669"/>
    <property type="project" value="TreeGrafter"/>
</dbReference>
<evidence type="ECO:0000313" key="6">
    <source>
        <dbReference type="Proteomes" id="UP000283841"/>
    </source>
</evidence>
<dbReference type="PANTHER" id="PTHR11066:SF64">
    <property type="entry name" value="ACYL-COA THIOESTERASE (AFU_ORTHOLOGUE AFUA_1G12060)"/>
    <property type="match status" value="1"/>
</dbReference>
<dbReference type="PANTHER" id="PTHR11066">
    <property type="entry name" value="ACYL-COA THIOESTERASE"/>
    <property type="match status" value="1"/>
</dbReference>
<gene>
    <name evidence="5" type="ORF">C8Q69DRAFT_474121</name>
</gene>
<keyword evidence="6" id="KW-1185">Reference proteome</keyword>
<dbReference type="AlphaFoldDB" id="A0A443HP93"/>
<dbReference type="SUPFAM" id="SSF54637">
    <property type="entry name" value="Thioesterase/thiol ester dehydrase-isomerase"/>
    <property type="match status" value="2"/>
</dbReference>
<comment type="caution">
    <text evidence="5">The sequence shown here is derived from an EMBL/GenBank/DDBJ whole genome shotgun (WGS) entry which is preliminary data.</text>
</comment>
<dbReference type="InterPro" id="IPR049449">
    <property type="entry name" value="TesB_ACOT8-like_N"/>
</dbReference>
<sequence length="366" mass="41570">MSPKQSPANNGQEQQITPFADLMALEHLEKSTRILGAPTDKPEVVETFQSVSLPFSPGAGQRAFGGHVFAQSAYAASKTVKRGFVIHNIMGSFILAGRLDVPFVYTVRHVRDGGVYCMRAVDVRQNGNVCFSCICSFKRLETRFSYGYQPAVDLHEKYQSVLEDKKPEDHPLAPGVDADWWMRAVEMGEIEEGEFAGVDLRRVDMRKYNRTEEIRKNPHKYRQLQFYRIKGSPDSTIQDLNQLEKNDREGEYDNLYACAHLYASDKNSLMVIPRSLGQSESWTAMASLSCTVIFHQHGDALRMLDWDVTEQGEKRSREKWFCQEAWSPASGGSRGLYESRLWSLDGTLLATTMQDSMLRYKAPQKL</sequence>
<dbReference type="InterPro" id="IPR029069">
    <property type="entry name" value="HotDog_dom_sf"/>
</dbReference>
<organism evidence="5 6">
    <name type="scientific">Byssochlamys spectabilis</name>
    <name type="common">Paecilomyces variotii</name>
    <dbReference type="NCBI Taxonomy" id="264951"/>
    <lineage>
        <taxon>Eukaryota</taxon>
        <taxon>Fungi</taxon>
        <taxon>Dikarya</taxon>
        <taxon>Ascomycota</taxon>
        <taxon>Pezizomycotina</taxon>
        <taxon>Eurotiomycetes</taxon>
        <taxon>Eurotiomycetidae</taxon>
        <taxon>Eurotiales</taxon>
        <taxon>Thermoascaceae</taxon>
        <taxon>Paecilomyces</taxon>
    </lineage>
</organism>
<dbReference type="GO" id="GO:0047617">
    <property type="term" value="F:fatty acyl-CoA hydrolase activity"/>
    <property type="evidence" value="ECO:0007669"/>
    <property type="project" value="InterPro"/>
</dbReference>
<dbReference type="STRING" id="264951.A0A443HP93"/>
<dbReference type="InterPro" id="IPR003703">
    <property type="entry name" value="Acyl_CoA_thio"/>
</dbReference>
<feature type="domain" description="Acyl-CoA thioesterase-like N-terminal HotDog" evidence="3">
    <location>
        <begin position="59"/>
        <end position="137"/>
    </location>
</feature>
<dbReference type="Proteomes" id="UP000283841">
    <property type="component" value="Unassembled WGS sequence"/>
</dbReference>
<dbReference type="RefSeq" id="XP_028483239.1">
    <property type="nucleotide sequence ID" value="XM_028631106.1"/>
</dbReference>
<comment type="similarity">
    <text evidence="1">Belongs to the C/M/P thioester hydrolase family.</text>
</comment>
<dbReference type="InterPro" id="IPR042171">
    <property type="entry name" value="Acyl-CoA_hotdog"/>
</dbReference>
<evidence type="ECO:0000256" key="1">
    <source>
        <dbReference type="ARBA" id="ARBA00006538"/>
    </source>
</evidence>
<dbReference type="EMBL" id="RCNU01000009">
    <property type="protein sequence ID" value="RWQ93594.1"/>
    <property type="molecule type" value="Genomic_DNA"/>
</dbReference>
<protein>
    <submittedName>
        <fullName evidence="5">Acyl-CoA thioesterase</fullName>
    </submittedName>
</protein>
<dbReference type="GeneID" id="39600383"/>
<keyword evidence="2" id="KW-0378">Hydrolase</keyword>
<evidence type="ECO:0000259" key="3">
    <source>
        <dbReference type="Pfam" id="PF13622"/>
    </source>
</evidence>
<evidence type="ECO:0000256" key="2">
    <source>
        <dbReference type="ARBA" id="ARBA00022801"/>
    </source>
</evidence>
<accession>A0A443HP93</accession>
<evidence type="ECO:0000313" key="5">
    <source>
        <dbReference type="EMBL" id="RWQ93594.1"/>
    </source>
</evidence>
<dbReference type="Pfam" id="PF13622">
    <property type="entry name" value="4HBT_3"/>
    <property type="match status" value="1"/>
</dbReference>